<sequence>MPHRSDPTTLAISNAWIAAIAMLAWAVSLVGTPCRAQDAEKMGEEPVVALVVCPPEFDAAIGPWIEHRQSDGIRVVKLPSQSTAEKLQASIREAADDQTRYVVLIGDAPAIGTPCDVQSQIPTGYSKSVVTAKWGSTPTLASDLSFGDLDGDGVPELCVGRLPVDDAGSLTKLVDRIIAYETCVDFGDWRNQVQLVGGVGGFGAFADSAIESVTRSVVTGVLPPETRTIVSYASEGHMFCPVGDSFTSAVVDRYCRGCRFWVYAGHGSVTRLDRFPRTAEGMPILDSMTVRQLQNKQGVAPIAMLLCCFTGAFDASEDSFAEQLLLHDGGAIAVLSGSRVTMPYGNATAAVSLIDGVYAQRLPRLGDAWLVTLRQIMKDDEANRSSIRVMMDGLATMISPAGTKLIDERSEHAQLYNLLGDPMLRLNPPQPVQIKAETGYQPGTPITIELTSPIDGRLTLSCHHPLGASSAEDPNETQVAVQHADVAAGLGQAFAITLPEKISGPMILRAHVSGVAGWASGAARTNVRQ</sequence>
<protein>
    <submittedName>
        <fullName evidence="4">Lys-gingipain W83</fullName>
        <ecNumber evidence="4">3.4.22.47</ecNumber>
    </submittedName>
</protein>
<feature type="transmembrane region" description="Helical" evidence="2">
    <location>
        <begin position="12"/>
        <end position="31"/>
    </location>
</feature>
<dbReference type="InterPro" id="IPR029031">
    <property type="entry name" value="Gingipain_N_sf"/>
</dbReference>
<keyword evidence="2" id="KW-1133">Transmembrane helix</keyword>
<evidence type="ECO:0000256" key="1">
    <source>
        <dbReference type="ARBA" id="ARBA00022729"/>
    </source>
</evidence>
<dbReference type="OrthoDB" id="292502at2"/>
<evidence type="ECO:0000256" key="2">
    <source>
        <dbReference type="SAM" id="Phobius"/>
    </source>
</evidence>
<evidence type="ECO:0000259" key="3">
    <source>
        <dbReference type="Pfam" id="PF01364"/>
    </source>
</evidence>
<dbReference type="GO" id="GO:0006508">
    <property type="term" value="P:proteolysis"/>
    <property type="evidence" value="ECO:0007669"/>
    <property type="project" value="InterPro"/>
</dbReference>
<accession>A0A5C6AFP3</accession>
<evidence type="ECO:0000313" key="4">
    <source>
        <dbReference type="EMBL" id="TWT98246.1"/>
    </source>
</evidence>
<keyword evidence="2" id="KW-0472">Membrane</keyword>
<dbReference type="Pfam" id="PF01364">
    <property type="entry name" value="Peptidase_C25"/>
    <property type="match status" value="1"/>
</dbReference>
<organism evidence="4 5">
    <name type="scientific">Stieleria varia</name>
    <dbReference type="NCBI Taxonomy" id="2528005"/>
    <lineage>
        <taxon>Bacteria</taxon>
        <taxon>Pseudomonadati</taxon>
        <taxon>Planctomycetota</taxon>
        <taxon>Planctomycetia</taxon>
        <taxon>Pirellulales</taxon>
        <taxon>Pirellulaceae</taxon>
        <taxon>Stieleria</taxon>
    </lineage>
</organism>
<dbReference type="InterPro" id="IPR001769">
    <property type="entry name" value="Gingipain"/>
</dbReference>
<dbReference type="Proteomes" id="UP000320176">
    <property type="component" value="Unassembled WGS sequence"/>
</dbReference>
<feature type="domain" description="Gingipain" evidence="3">
    <location>
        <begin position="50"/>
        <end position="426"/>
    </location>
</feature>
<dbReference type="EC" id="3.4.22.47" evidence="4"/>
<dbReference type="InterPro" id="IPR029030">
    <property type="entry name" value="Caspase-like_dom_sf"/>
</dbReference>
<dbReference type="Gene3D" id="3.40.50.1460">
    <property type="match status" value="1"/>
</dbReference>
<keyword evidence="1" id="KW-0732">Signal</keyword>
<dbReference type="GO" id="GO:0008234">
    <property type="term" value="F:cysteine-type peptidase activity"/>
    <property type="evidence" value="ECO:0007669"/>
    <property type="project" value="InterPro"/>
</dbReference>
<dbReference type="RefSeq" id="WP_146521873.1">
    <property type="nucleotide sequence ID" value="NZ_CP151726.1"/>
</dbReference>
<keyword evidence="5" id="KW-1185">Reference proteome</keyword>
<reference evidence="4 5" key="1">
    <citation type="submission" date="2019-02" db="EMBL/GenBank/DDBJ databases">
        <title>Deep-cultivation of Planctomycetes and their phenomic and genomic characterization uncovers novel biology.</title>
        <authorList>
            <person name="Wiegand S."/>
            <person name="Jogler M."/>
            <person name="Boedeker C."/>
            <person name="Pinto D."/>
            <person name="Vollmers J."/>
            <person name="Rivas-Marin E."/>
            <person name="Kohn T."/>
            <person name="Peeters S.H."/>
            <person name="Heuer A."/>
            <person name="Rast P."/>
            <person name="Oberbeckmann S."/>
            <person name="Bunk B."/>
            <person name="Jeske O."/>
            <person name="Meyerdierks A."/>
            <person name="Storesund J.E."/>
            <person name="Kallscheuer N."/>
            <person name="Luecker S."/>
            <person name="Lage O.M."/>
            <person name="Pohl T."/>
            <person name="Merkel B.J."/>
            <person name="Hornburger P."/>
            <person name="Mueller R.-W."/>
            <person name="Bruemmer F."/>
            <person name="Labrenz M."/>
            <person name="Spormann A.M."/>
            <person name="Op Den Camp H."/>
            <person name="Overmann J."/>
            <person name="Amann R."/>
            <person name="Jetten M.S.M."/>
            <person name="Mascher T."/>
            <person name="Medema M.H."/>
            <person name="Devos D.P."/>
            <person name="Kaster A.-K."/>
            <person name="Ovreas L."/>
            <person name="Rohde M."/>
            <person name="Galperin M.Y."/>
            <person name="Jogler C."/>
        </authorList>
    </citation>
    <scope>NUCLEOTIDE SEQUENCE [LARGE SCALE GENOMIC DNA]</scope>
    <source>
        <strain evidence="4 5">Pla52n</strain>
    </source>
</reference>
<keyword evidence="2" id="KW-0812">Transmembrane</keyword>
<dbReference type="EMBL" id="SJPN01000006">
    <property type="protein sequence ID" value="TWT98246.1"/>
    <property type="molecule type" value="Genomic_DNA"/>
</dbReference>
<dbReference type="AlphaFoldDB" id="A0A5C6AFP3"/>
<keyword evidence="4" id="KW-0378">Hydrolase</keyword>
<dbReference type="SUPFAM" id="SSF52129">
    <property type="entry name" value="Caspase-like"/>
    <property type="match status" value="1"/>
</dbReference>
<evidence type="ECO:0000313" key="5">
    <source>
        <dbReference type="Proteomes" id="UP000320176"/>
    </source>
</evidence>
<comment type="caution">
    <text evidence="4">The sequence shown here is derived from an EMBL/GenBank/DDBJ whole genome shotgun (WGS) entry which is preliminary data.</text>
</comment>
<dbReference type="Gene3D" id="3.40.50.10390">
    <property type="entry name" value="Gingipain r, domain 1"/>
    <property type="match status" value="1"/>
</dbReference>
<proteinExistence type="predicted"/>
<gene>
    <name evidence="4" type="primary">kgp</name>
    <name evidence="4" type="ORF">Pla52n_47560</name>
</gene>
<name>A0A5C6AFP3_9BACT</name>